<dbReference type="Pfam" id="PF00816">
    <property type="entry name" value="Histone_HNS"/>
    <property type="match status" value="1"/>
</dbReference>
<dbReference type="RefSeq" id="WP_139283859.1">
    <property type="nucleotide sequence ID" value="NZ_FNNB01000011.1"/>
</dbReference>
<feature type="domain" description="DNA-binding protein H-NS-like C-terminal" evidence="1">
    <location>
        <begin position="78"/>
        <end position="132"/>
    </location>
</feature>
<dbReference type="Proteomes" id="UP000183076">
    <property type="component" value="Unassembled WGS sequence"/>
</dbReference>
<organism evidence="2 3">
    <name type="scientific">Sulfitobacter pontiacus</name>
    <dbReference type="NCBI Taxonomy" id="60137"/>
    <lineage>
        <taxon>Bacteria</taxon>
        <taxon>Pseudomonadati</taxon>
        <taxon>Pseudomonadota</taxon>
        <taxon>Alphaproteobacteria</taxon>
        <taxon>Rhodobacterales</taxon>
        <taxon>Roseobacteraceae</taxon>
        <taxon>Sulfitobacter</taxon>
    </lineage>
</organism>
<dbReference type="GO" id="GO:0003677">
    <property type="term" value="F:DNA binding"/>
    <property type="evidence" value="ECO:0007669"/>
    <property type="project" value="InterPro"/>
</dbReference>
<reference evidence="3" key="1">
    <citation type="submission" date="2016-10" db="EMBL/GenBank/DDBJ databases">
        <authorList>
            <person name="Varghese N."/>
            <person name="Submissions S."/>
        </authorList>
    </citation>
    <scope>NUCLEOTIDE SEQUENCE [LARGE SCALE GENOMIC DNA]</scope>
    <source>
        <strain evidence="3">DSM 10014</strain>
    </source>
</reference>
<dbReference type="Gene3D" id="3.30.160.510">
    <property type="entry name" value="Histone-like nucleoid-structuring protein H-NS"/>
    <property type="match status" value="1"/>
</dbReference>
<gene>
    <name evidence="2" type="ORF">SAMN04488041_11139</name>
</gene>
<name>A0A1H3DL48_9RHOB</name>
<dbReference type="EMBL" id="FNNB01000011">
    <property type="protein sequence ID" value="SDX67087.1"/>
    <property type="molecule type" value="Genomic_DNA"/>
</dbReference>
<dbReference type="SMART" id="SM00528">
    <property type="entry name" value="HNS"/>
    <property type="match status" value="1"/>
</dbReference>
<sequence>MNDRKDEKKSTVTKFDVDQMDFDEISALRQKLDGVLDNMMRKKRHDAQDKIRELAAGLNVSVSELLSDMPEVFEAADKKPKKKLKPKYRSVDTIEEWSGRGRTPKWVLKYVGVEKLDRDDPAHLEKLEELKIKS</sequence>
<evidence type="ECO:0000313" key="3">
    <source>
        <dbReference type="Proteomes" id="UP000183076"/>
    </source>
</evidence>
<proteinExistence type="predicted"/>
<evidence type="ECO:0000313" key="2">
    <source>
        <dbReference type="EMBL" id="SDX67087.1"/>
    </source>
</evidence>
<accession>A0A1H3DL48</accession>
<dbReference type="SUPFAM" id="SSF81273">
    <property type="entry name" value="H-NS histone-like proteins"/>
    <property type="match status" value="1"/>
</dbReference>
<protein>
    <submittedName>
        <fullName evidence="2">H-NS histone family protein</fullName>
    </submittedName>
</protein>
<evidence type="ECO:0000259" key="1">
    <source>
        <dbReference type="SMART" id="SM00528"/>
    </source>
</evidence>
<dbReference type="AlphaFoldDB" id="A0A1H3DL48"/>
<dbReference type="InterPro" id="IPR027444">
    <property type="entry name" value="H-NS_C_dom"/>
</dbReference>